<evidence type="ECO:0000313" key="2">
    <source>
        <dbReference type="Proteomes" id="UP000706151"/>
    </source>
</evidence>
<sequence length="163" mass="18262">MQMVYLETSFISYLTARPSRTIIAAAHQQITQDWWSRKRTAFELVISELVVRECAAGDPEAARRRLDVIAGIGRLEINERVEQIALGLVQRGLVPPQVAEDALHIAIAAAHGADYILTWNFKHIANPMMQRRIAGFLDEIDLPLPFICTPEELLGEDDGTIDN</sequence>
<protein>
    <submittedName>
        <fullName evidence="1">Type II toxin-antitoxin system VapC family toxin</fullName>
    </submittedName>
</protein>
<gene>
    <name evidence="1" type="ORF">IPK02_18630</name>
</gene>
<dbReference type="SUPFAM" id="SSF88723">
    <property type="entry name" value="PIN domain-like"/>
    <property type="match status" value="1"/>
</dbReference>
<proteinExistence type="predicted"/>
<organism evidence="1 2">
    <name type="scientific">Candidatus Accumulibacter affinis</name>
    <dbReference type="NCBI Taxonomy" id="2954384"/>
    <lineage>
        <taxon>Bacteria</taxon>
        <taxon>Pseudomonadati</taxon>
        <taxon>Pseudomonadota</taxon>
        <taxon>Betaproteobacteria</taxon>
        <taxon>Candidatus Accumulibacter</taxon>
    </lineage>
</organism>
<dbReference type="AlphaFoldDB" id="A0A935TA10"/>
<reference evidence="1 2" key="1">
    <citation type="submission" date="2020-10" db="EMBL/GenBank/DDBJ databases">
        <title>Connecting structure to function with the recovery of over 1000 high-quality activated sludge metagenome-assembled genomes encoding full-length rRNA genes using long-read sequencing.</title>
        <authorList>
            <person name="Singleton C.M."/>
            <person name="Petriglieri F."/>
            <person name="Kristensen J.M."/>
            <person name="Kirkegaard R.H."/>
            <person name="Michaelsen T.Y."/>
            <person name="Andersen M.H."/>
            <person name="Karst S.M."/>
            <person name="Dueholm M.S."/>
            <person name="Nielsen P.H."/>
            <person name="Albertsen M."/>
        </authorList>
    </citation>
    <scope>NUCLEOTIDE SEQUENCE [LARGE SCALE GENOMIC DNA]</scope>
    <source>
        <strain evidence="1">Fred_18-Q3-R57-64_BAT3C.720</strain>
    </source>
</reference>
<dbReference type="InterPro" id="IPR029060">
    <property type="entry name" value="PIN-like_dom_sf"/>
</dbReference>
<name>A0A935TA10_9PROT</name>
<evidence type="ECO:0000313" key="1">
    <source>
        <dbReference type="EMBL" id="MBK7955785.1"/>
    </source>
</evidence>
<accession>A0A935TA10</accession>
<dbReference type="EMBL" id="JADJOT010000011">
    <property type="protein sequence ID" value="MBK7955785.1"/>
    <property type="molecule type" value="Genomic_DNA"/>
</dbReference>
<dbReference type="Proteomes" id="UP000706151">
    <property type="component" value="Unassembled WGS sequence"/>
</dbReference>
<dbReference type="CDD" id="cd18687">
    <property type="entry name" value="PIN_VapC-like"/>
    <property type="match status" value="1"/>
</dbReference>
<comment type="caution">
    <text evidence="1">The sequence shown here is derived from an EMBL/GenBank/DDBJ whole genome shotgun (WGS) entry which is preliminary data.</text>
</comment>